<feature type="transmembrane region" description="Helical" evidence="2">
    <location>
        <begin position="357"/>
        <end position="379"/>
    </location>
</feature>
<dbReference type="GO" id="GO:0051285">
    <property type="term" value="C:cell cortex of cell tip"/>
    <property type="evidence" value="ECO:0007669"/>
    <property type="project" value="TreeGrafter"/>
</dbReference>
<evidence type="ECO:0000313" key="4">
    <source>
        <dbReference type="Proteomes" id="UP000799302"/>
    </source>
</evidence>
<keyword evidence="2" id="KW-0812">Transmembrane</keyword>
<dbReference type="GO" id="GO:0031505">
    <property type="term" value="P:fungal-type cell wall organization"/>
    <property type="evidence" value="ECO:0007669"/>
    <property type="project" value="TreeGrafter"/>
</dbReference>
<proteinExistence type="predicted"/>
<name>A0A6A6TZ29_9PEZI</name>
<reference evidence="3" key="1">
    <citation type="journal article" date="2020" name="Stud. Mycol.">
        <title>101 Dothideomycetes genomes: a test case for predicting lifestyles and emergence of pathogens.</title>
        <authorList>
            <person name="Haridas S."/>
            <person name="Albert R."/>
            <person name="Binder M."/>
            <person name="Bloem J."/>
            <person name="Labutti K."/>
            <person name="Salamov A."/>
            <person name="Andreopoulos B."/>
            <person name="Baker S."/>
            <person name="Barry K."/>
            <person name="Bills G."/>
            <person name="Bluhm B."/>
            <person name="Cannon C."/>
            <person name="Castanera R."/>
            <person name="Culley D."/>
            <person name="Daum C."/>
            <person name="Ezra D."/>
            <person name="Gonzalez J."/>
            <person name="Henrissat B."/>
            <person name="Kuo A."/>
            <person name="Liang C."/>
            <person name="Lipzen A."/>
            <person name="Lutzoni F."/>
            <person name="Magnuson J."/>
            <person name="Mondo S."/>
            <person name="Nolan M."/>
            <person name="Ohm R."/>
            <person name="Pangilinan J."/>
            <person name="Park H.-J."/>
            <person name="Ramirez L."/>
            <person name="Alfaro M."/>
            <person name="Sun H."/>
            <person name="Tritt A."/>
            <person name="Yoshinaga Y."/>
            <person name="Zwiers L.-H."/>
            <person name="Turgeon B."/>
            <person name="Goodwin S."/>
            <person name="Spatafora J."/>
            <person name="Crous P."/>
            <person name="Grigoriev I."/>
        </authorList>
    </citation>
    <scope>NUCLEOTIDE SEQUENCE</scope>
    <source>
        <strain evidence="3">CBS 115976</strain>
    </source>
</reference>
<sequence>MRLLRVAGPVVVILFSFVSFILCFLCIFAGHKPGFMEDYSILALNTSRVGQAYVEQTIKNLTQNGGSELSGILKEVDIKPTQVQERGLLPTLSIPGLSLPTSTSNPLTSIFHNITSILGDNPLTSQFTNPNSPLNNFLTGTTGFNLTQAINQTLQHGLDEFAGSIADIIGISDFYSVHLLNYCQGKLLPGPIPNATFPASKIHRQVTNCSKQLGLANFSPNAAFANSLLQSNTGISLSTLNLTGGSSSNSSTGAGFNSAFTSLNGALKSTLVFYIMALIFNFFSICAAIWWLIDQEDPRLRRPLVTNICTSTANGFLFTPSLTATIIGTLAKKYIVQAAGSLKVAALPGTGFLGLTWSAFVCSLIAAVPPAVATMRAVGRKWKARKERRRQRRQMVGVGEEKGSGSGPEYA</sequence>
<evidence type="ECO:0000256" key="2">
    <source>
        <dbReference type="SAM" id="Phobius"/>
    </source>
</evidence>
<feature type="compositionally biased region" description="Basic residues" evidence="1">
    <location>
        <begin position="384"/>
        <end position="393"/>
    </location>
</feature>
<keyword evidence="2" id="KW-0472">Membrane</keyword>
<feature type="transmembrane region" description="Helical" evidence="2">
    <location>
        <begin position="271"/>
        <end position="293"/>
    </location>
</feature>
<dbReference type="PANTHER" id="PTHR28019:SF7">
    <property type="entry name" value="SUR7 PROTEIN"/>
    <property type="match status" value="1"/>
</dbReference>
<dbReference type="EMBL" id="MU004243">
    <property type="protein sequence ID" value="KAF2664118.1"/>
    <property type="molecule type" value="Genomic_DNA"/>
</dbReference>
<dbReference type="Pfam" id="PF06687">
    <property type="entry name" value="SUR7"/>
    <property type="match status" value="1"/>
</dbReference>
<dbReference type="Proteomes" id="UP000799302">
    <property type="component" value="Unassembled WGS sequence"/>
</dbReference>
<dbReference type="AlphaFoldDB" id="A0A6A6TZ29"/>
<organism evidence="3 4">
    <name type="scientific">Microthyrium microscopicum</name>
    <dbReference type="NCBI Taxonomy" id="703497"/>
    <lineage>
        <taxon>Eukaryota</taxon>
        <taxon>Fungi</taxon>
        <taxon>Dikarya</taxon>
        <taxon>Ascomycota</taxon>
        <taxon>Pezizomycotina</taxon>
        <taxon>Dothideomycetes</taxon>
        <taxon>Dothideomycetes incertae sedis</taxon>
        <taxon>Microthyriales</taxon>
        <taxon>Microthyriaceae</taxon>
        <taxon>Microthyrium</taxon>
    </lineage>
</organism>
<feature type="transmembrane region" description="Helical" evidence="2">
    <location>
        <begin position="6"/>
        <end position="30"/>
    </location>
</feature>
<dbReference type="PANTHER" id="PTHR28019">
    <property type="entry name" value="CELL MEMBRANE PROTEIN YLR413W-RELATED"/>
    <property type="match status" value="1"/>
</dbReference>
<dbReference type="InterPro" id="IPR009571">
    <property type="entry name" value="SUR7/Rim9-like_fungi"/>
</dbReference>
<accession>A0A6A6TZ29</accession>
<keyword evidence="4" id="KW-1185">Reference proteome</keyword>
<dbReference type="InterPro" id="IPR052413">
    <property type="entry name" value="SUR7_domain"/>
</dbReference>
<dbReference type="OrthoDB" id="4159154at2759"/>
<keyword evidence="2" id="KW-1133">Transmembrane helix</keyword>
<evidence type="ECO:0000256" key="1">
    <source>
        <dbReference type="SAM" id="MobiDB-lite"/>
    </source>
</evidence>
<evidence type="ECO:0000313" key="3">
    <source>
        <dbReference type="EMBL" id="KAF2664118.1"/>
    </source>
</evidence>
<feature type="region of interest" description="Disordered" evidence="1">
    <location>
        <begin position="384"/>
        <end position="411"/>
    </location>
</feature>
<protein>
    <submittedName>
        <fullName evidence="3">Uncharacterized protein</fullName>
    </submittedName>
</protein>
<dbReference type="GO" id="GO:0005886">
    <property type="term" value="C:plasma membrane"/>
    <property type="evidence" value="ECO:0007669"/>
    <property type="project" value="InterPro"/>
</dbReference>
<gene>
    <name evidence="3" type="ORF">BT63DRAFT_429655</name>
</gene>